<feature type="region of interest" description="Disordered" evidence="13">
    <location>
        <begin position="153"/>
        <end position="191"/>
    </location>
</feature>
<evidence type="ECO:0000256" key="4">
    <source>
        <dbReference type="ARBA" id="ARBA00022692"/>
    </source>
</evidence>
<dbReference type="InterPro" id="IPR001611">
    <property type="entry name" value="Leu-rich_rpt"/>
</dbReference>
<keyword evidence="7" id="KW-0297">G-protein coupled receptor</keyword>
<evidence type="ECO:0000256" key="9">
    <source>
        <dbReference type="ARBA" id="ARBA00023157"/>
    </source>
</evidence>
<accession>A0AAV4DY52</accession>
<feature type="disulfide bond" evidence="12">
    <location>
        <begin position="594"/>
        <end position="609"/>
    </location>
</feature>
<feature type="transmembrane region" description="Helical" evidence="14">
    <location>
        <begin position="1073"/>
        <end position="1096"/>
    </location>
</feature>
<keyword evidence="2" id="KW-1003">Cell membrane</keyword>
<dbReference type="InterPro" id="IPR016187">
    <property type="entry name" value="CTDL_fold"/>
</dbReference>
<keyword evidence="11" id="KW-0807">Transducer</keyword>
<proteinExistence type="predicted"/>
<keyword evidence="9 12" id="KW-1015">Disulfide bond</keyword>
<dbReference type="GO" id="GO:0008528">
    <property type="term" value="F:G protein-coupled peptide receptor activity"/>
    <property type="evidence" value="ECO:0007669"/>
    <property type="project" value="TreeGrafter"/>
</dbReference>
<dbReference type="SUPFAM" id="SSF57424">
    <property type="entry name" value="LDL receptor-like module"/>
    <property type="match status" value="3"/>
</dbReference>
<name>A0AAV4DY52_9GAST</name>
<comment type="caution">
    <text evidence="12">Lacks conserved residue(s) required for the propagation of feature annotation.</text>
</comment>
<evidence type="ECO:0000256" key="3">
    <source>
        <dbReference type="ARBA" id="ARBA00022614"/>
    </source>
</evidence>
<dbReference type="CDD" id="cd00112">
    <property type="entry name" value="LDLa"/>
    <property type="match status" value="1"/>
</dbReference>
<evidence type="ECO:0000313" key="19">
    <source>
        <dbReference type="Proteomes" id="UP000735302"/>
    </source>
</evidence>
<dbReference type="PANTHER" id="PTHR24372">
    <property type="entry name" value="GLYCOPROTEIN HORMONE RECEPTOR"/>
    <property type="match status" value="1"/>
</dbReference>
<dbReference type="Gene3D" id="3.10.100.10">
    <property type="entry name" value="Mannose-Binding Protein A, subunit A"/>
    <property type="match status" value="1"/>
</dbReference>
<dbReference type="CDD" id="cd00037">
    <property type="entry name" value="CLECT"/>
    <property type="match status" value="1"/>
</dbReference>
<organism evidence="18 19">
    <name type="scientific">Plakobranchus ocellatus</name>
    <dbReference type="NCBI Taxonomy" id="259542"/>
    <lineage>
        <taxon>Eukaryota</taxon>
        <taxon>Metazoa</taxon>
        <taxon>Spiralia</taxon>
        <taxon>Lophotrochozoa</taxon>
        <taxon>Mollusca</taxon>
        <taxon>Gastropoda</taxon>
        <taxon>Heterobranchia</taxon>
        <taxon>Euthyneura</taxon>
        <taxon>Panpulmonata</taxon>
        <taxon>Sacoglossa</taxon>
        <taxon>Placobranchoidea</taxon>
        <taxon>Plakobranchidae</taxon>
        <taxon>Plakobranchus</taxon>
    </lineage>
</organism>
<dbReference type="SUPFAM" id="SSF56436">
    <property type="entry name" value="C-type lectin-like"/>
    <property type="match status" value="1"/>
</dbReference>
<dbReference type="InterPro" id="IPR017452">
    <property type="entry name" value="GPCR_Rhodpsn_7TM"/>
</dbReference>
<dbReference type="InterPro" id="IPR032675">
    <property type="entry name" value="LRR_dom_sf"/>
</dbReference>
<evidence type="ECO:0000256" key="15">
    <source>
        <dbReference type="SAM" id="SignalP"/>
    </source>
</evidence>
<evidence type="ECO:0000256" key="13">
    <source>
        <dbReference type="SAM" id="MobiDB-lite"/>
    </source>
</evidence>
<feature type="transmembrane region" description="Helical" evidence="14">
    <location>
        <begin position="1241"/>
        <end position="1266"/>
    </location>
</feature>
<feature type="compositionally biased region" description="Low complexity" evidence="13">
    <location>
        <begin position="158"/>
        <end position="167"/>
    </location>
</feature>
<feature type="transmembrane region" description="Helical" evidence="14">
    <location>
        <begin position="1152"/>
        <end position="1173"/>
    </location>
</feature>
<dbReference type="Pfam" id="PF13855">
    <property type="entry name" value="LRR_8"/>
    <property type="match status" value="1"/>
</dbReference>
<dbReference type="SUPFAM" id="SSF81321">
    <property type="entry name" value="Family A G protein-coupled receptor-like"/>
    <property type="match status" value="1"/>
</dbReference>
<evidence type="ECO:0000256" key="2">
    <source>
        <dbReference type="ARBA" id="ARBA00022475"/>
    </source>
</evidence>
<sequence>MLITSILTLTLCSVTVLTSLTFDGFGNGLSSDRRFPVVPDCQQKNISLIFVTDASSTYYITQLELISEIVNIFSSTEHENVRHLQVGMVATVSEISCQSEISWILEPQTISEPSAIKEAIMSDRDRPRTESLCLEEAVDFVYNAVSGAGVDSPELMKSSSSNNTTSTEQEKNMTLTGSGASQRNTLTSDSTEGKSQFSLTLILAFAGEKYSPHLLDGPYPENFNDKNKLVFVLLSPITGDIGAFPCGQGQKHLCIRGSTTEDHSLSITLCGICFQGWIGPIPDIAKSRENLSFTGDNSMLIFSSCYKLMPPGPTGNYALNAFGQCEALNSQLVSIETDSEAEQLISALTRLCLTHAPGFEDCSSNNITLFIGLRRNTGSLGKRFRWINGRPLIYPHWKKGHPLGGLLQGCAVWNLDGGELARGQKRELFEYLGAWEDVGCGQRVSAMPMCEKTILLNPGITKPAFALPGMPSERSFQQAISRAPVGKCRFTSGDGEVRLMLMGSQFLINTRECSILINNTGREQEVRTPLPRDKVFSCETIQLDTVEYNDVCDQERDCINNHDESLDICISPFLSRERKLRCLSGRLLDTAARCDLYLDCEDGYDEENCEICKFGLCWDGRCVPQTWLIDGEADCIALLGHHSAQTDMNISISVNTNCAFICNRTECVPWEKLGDGVVDCMGPEGPLDETLGAFERAECGEAFPTEWAPKCIYQKDRLGELIGCRNMQHLHDCENFTCPEGYVKCPGAYCIPFHYLRDSSIDCPIGEDDGELFRIPDYPMGYFRCTISNEVLLHPDRICDGAIDCVGGTDEVGCHVTCADGFLCMGGFVVPDDYDRSQPLSSLSFIDPRTRMVQLSGINLSSVFSSIASLDLENVIDLRLSNCSLSDVLVPKHSLARLVWLDLSYNLFENFSCPNSCYYLKPICHDAIKLRSLNLSHNAHLVVFDTSSVLYCFELKVLDLSHTSLTTFPDMMRMPSSISHLNLSHTRITRIGAYTFPDRPWIMEVLDLRGVIFADLERDAFGSMVINTALYGEDFRLCCPQLRGSNFPAHVCHAPADPLSSCSNLVQNPLLRILVWIMGVASVVANLGVIGTRVAAGKGTMQMPYTQFVTHLGVSDLLMGIYLLIIASKDVQFSGNFLWHHDSWRNSRLCKIAGFLSTLSSEVSSVFIFLITLDRFLMIKYPFGQHQFSMKSTIIYSVLTWFVGLTVATIPVLPFTKHWEIFSSNAVCLGLPLLAERRPGWQFSVAIFIVFNFLLCVLIAIGQLAIYRAVSVARREAPVGIDYTGSNPDGHLSPRMKQDVALARRLATVAFTDLLCWLPIGVLGFLALGGHVLGGEAYAWTAVFVMPVNSALNPLLYSLPTIRARLAKAVAQCMAPLKRGVSKSDETPEA</sequence>
<keyword evidence="6 14" id="KW-1133">Transmembrane helix</keyword>
<feature type="signal peptide" evidence="15">
    <location>
        <begin position="1"/>
        <end position="18"/>
    </location>
</feature>
<dbReference type="InterPro" id="IPR000276">
    <property type="entry name" value="GPCR_Rhodpsn"/>
</dbReference>
<keyword evidence="3" id="KW-0433">Leucine-rich repeat</keyword>
<dbReference type="Gene3D" id="3.80.10.10">
    <property type="entry name" value="Ribonuclease Inhibitor"/>
    <property type="match status" value="1"/>
</dbReference>
<dbReference type="PROSITE" id="PS50262">
    <property type="entry name" value="G_PROTEIN_RECEP_F1_2"/>
    <property type="match status" value="1"/>
</dbReference>
<dbReference type="InterPro" id="IPR016186">
    <property type="entry name" value="C-type_lectin-like/link_sf"/>
</dbReference>
<dbReference type="EMBL" id="BLXT01008455">
    <property type="protein sequence ID" value="GFO48935.1"/>
    <property type="molecule type" value="Genomic_DNA"/>
</dbReference>
<evidence type="ECO:0000259" key="16">
    <source>
        <dbReference type="PROSITE" id="PS50041"/>
    </source>
</evidence>
<evidence type="ECO:0000256" key="8">
    <source>
        <dbReference type="ARBA" id="ARBA00023136"/>
    </source>
</evidence>
<reference evidence="18 19" key="1">
    <citation type="journal article" date="2021" name="Elife">
        <title>Chloroplast acquisition without the gene transfer in kleptoplastic sea slugs, Plakobranchus ocellatus.</title>
        <authorList>
            <person name="Maeda T."/>
            <person name="Takahashi S."/>
            <person name="Yoshida T."/>
            <person name="Shimamura S."/>
            <person name="Takaki Y."/>
            <person name="Nagai Y."/>
            <person name="Toyoda A."/>
            <person name="Suzuki Y."/>
            <person name="Arimoto A."/>
            <person name="Ishii H."/>
            <person name="Satoh N."/>
            <person name="Nishiyama T."/>
            <person name="Hasebe M."/>
            <person name="Maruyama T."/>
            <person name="Minagawa J."/>
            <person name="Obokata J."/>
            <person name="Shigenobu S."/>
        </authorList>
    </citation>
    <scope>NUCLEOTIDE SEQUENCE [LARGE SCALE GENOMIC DNA]</scope>
</reference>
<evidence type="ECO:0000256" key="5">
    <source>
        <dbReference type="ARBA" id="ARBA00022737"/>
    </source>
</evidence>
<evidence type="ECO:0000256" key="10">
    <source>
        <dbReference type="ARBA" id="ARBA00023170"/>
    </source>
</evidence>
<dbReference type="SMART" id="SM00034">
    <property type="entry name" value="CLECT"/>
    <property type="match status" value="1"/>
</dbReference>
<comment type="subcellular location">
    <subcellularLocation>
        <location evidence="1">Cell membrane</location>
        <topology evidence="1">Multi-pass membrane protein</topology>
    </subcellularLocation>
</comment>
<dbReference type="GO" id="GO:0005886">
    <property type="term" value="C:plasma membrane"/>
    <property type="evidence" value="ECO:0007669"/>
    <property type="project" value="UniProtKB-SubCell"/>
</dbReference>
<keyword evidence="5" id="KW-0677">Repeat</keyword>
<comment type="caution">
    <text evidence="18">The sequence shown here is derived from an EMBL/GenBank/DDBJ whole genome shotgun (WGS) entry which is preliminary data.</text>
</comment>
<keyword evidence="15" id="KW-0732">Signal</keyword>
<feature type="compositionally biased region" description="Polar residues" evidence="13">
    <location>
        <begin position="172"/>
        <end position="191"/>
    </location>
</feature>
<dbReference type="PROSITE" id="PS50068">
    <property type="entry name" value="LDLRA_2"/>
    <property type="match status" value="1"/>
</dbReference>
<gene>
    <name evidence="18" type="ORF">PoB_007544000</name>
</gene>
<feature type="domain" description="G-protein coupled receptors family 1 profile" evidence="17">
    <location>
        <begin position="1085"/>
        <end position="1357"/>
    </location>
</feature>
<keyword evidence="10 18" id="KW-0675">Receptor</keyword>
<dbReference type="InterPro" id="IPR001304">
    <property type="entry name" value="C-type_lectin-like"/>
</dbReference>
<evidence type="ECO:0000256" key="1">
    <source>
        <dbReference type="ARBA" id="ARBA00004651"/>
    </source>
</evidence>
<feature type="transmembrane region" description="Helical" evidence="14">
    <location>
        <begin position="1306"/>
        <end position="1331"/>
    </location>
</feature>
<feature type="transmembrane region" description="Helical" evidence="14">
    <location>
        <begin position="1337"/>
        <end position="1359"/>
    </location>
</feature>
<dbReference type="PANTHER" id="PTHR24372:SF77">
    <property type="entry name" value="G-PROTEIN COUPLED RECEPTORS FAMILY 1 PROFILE DOMAIN-CONTAINING PROTEIN"/>
    <property type="match status" value="1"/>
</dbReference>
<keyword evidence="8 14" id="KW-0472">Membrane</keyword>
<dbReference type="Gene3D" id="1.20.1070.10">
    <property type="entry name" value="Rhodopsin 7-helix transmembrane proteins"/>
    <property type="match status" value="1"/>
</dbReference>
<evidence type="ECO:0000256" key="7">
    <source>
        <dbReference type="ARBA" id="ARBA00023040"/>
    </source>
</evidence>
<protein>
    <submittedName>
        <fullName evidence="18">Relaxin receptor-like protein</fullName>
    </submittedName>
</protein>
<dbReference type="SUPFAM" id="SSF52058">
    <property type="entry name" value="L domain-like"/>
    <property type="match status" value="1"/>
</dbReference>
<dbReference type="InterPro" id="IPR036055">
    <property type="entry name" value="LDL_receptor-like_sf"/>
</dbReference>
<feature type="disulfide bond" evidence="12">
    <location>
        <begin position="582"/>
        <end position="600"/>
    </location>
</feature>
<keyword evidence="4 14" id="KW-0812">Transmembrane</keyword>
<evidence type="ECO:0000313" key="18">
    <source>
        <dbReference type="EMBL" id="GFO48935.1"/>
    </source>
</evidence>
<evidence type="ECO:0000256" key="11">
    <source>
        <dbReference type="ARBA" id="ARBA00023224"/>
    </source>
</evidence>
<evidence type="ECO:0000259" key="17">
    <source>
        <dbReference type="PROSITE" id="PS50262"/>
    </source>
</evidence>
<keyword evidence="19" id="KW-1185">Reference proteome</keyword>
<dbReference type="Gene3D" id="4.10.400.10">
    <property type="entry name" value="Low-density Lipoprotein Receptor"/>
    <property type="match status" value="1"/>
</dbReference>
<evidence type="ECO:0000256" key="6">
    <source>
        <dbReference type="ARBA" id="ARBA00022989"/>
    </source>
</evidence>
<dbReference type="PROSITE" id="PS00237">
    <property type="entry name" value="G_PROTEIN_RECEP_F1_1"/>
    <property type="match status" value="1"/>
</dbReference>
<dbReference type="GO" id="GO:0007189">
    <property type="term" value="P:adenylate cyclase-activating G protein-coupled receptor signaling pathway"/>
    <property type="evidence" value="ECO:0007669"/>
    <property type="project" value="TreeGrafter"/>
</dbReference>
<feature type="transmembrane region" description="Helical" evidence="14">
    <location>
        <begin position="1194"/>
        <end position="1213"/>
    </location>
</feature>
<feature type="transmembrane region" description="Helical" evidence="14">
    <location>
        <begin position="1108"/>
        <end position="1127"/>
    </location>
</feature>
<dbReference type="PRINTS" id="PR00261">
    <property type="entry name" value="LDLRECEPTOR"/>
</dbReference>
<dbReference type="Pfam" id="PF00001">
    <property type="entry name" value="7tm_1"/>
    <property type="match status" value="1"/>
</dbReference>
<dbReference type="PROSITE" id="PS50041">
    <property type="entry name" value="C_TYPE_LECTIN_2"/>
    <property type="match status" value="1"/>
</dbReference>
<dbReference type="GO" id="GO:0009755">
    <property type="term" value="P:hormone-mediated signaling pathway"/>
    <property type="evidence" value="ECO:0007669"/>
    <property type="project" value="TreeGrafter"/>
</dbReference>
<dbReference type="InterPro" id="IPR002172">
    <property type="entry name" value="LDrepeatLR_classA_rpt"/>
</dbReference>
<feature type="domain" description="C-type lectin" evidence="16">
    <location>
        <begin position="301"/>
        <end position="443"/>
    </location>
</feature>
<feature type="chain" id="PRO_5043977374" evidence="15">
    <location>
        <begin position="19"/>
        <end position="1390"/>
    </location>
</feature>
<evidence type="ECO:0000256" key="12">
    <source>
        <dbReference type="PROSITE-ProRule" id="PRU00124"/>
    </source>
</evidence>
<dbReference type="SMART" id="SM00192">
    <property type="entry name" value="LDLa"/>
    <property type="match status" value="4"/>
</dbReference>
<dbReference type="Proteomes" id="UP000735302">
    <property type="component" value="Unassembled WGS sequence"/>
</dbReference>
<evidence type="ECO:0000256" key="14">
    <source>
        <dbReference type="SAM" id="Phobius"/>
    </source>
</evidence>